<dbReference type="InterPro" id="IPR052934">
    <property type="entry name" value="Methyl-DNA_Rec/Restrict_Enz"/>
</dbReference>
<dbReference type="InterPro" id="IPR021961">
    <property type="entry name" value="McrB_DNA-bd"/>
</dbReference>
<dbReference type="Pfam" id="PF07728">
    <property type="entry name" value="AAA_5"/>
    <property type="match status" value="1"/>
</dbReference>
<dbReference type="Proteomes" id="UP001241748">
    <property type="component" value="Unassembled WGS sequence"/>
</dbReference>
<evidence type="ECO:0000259" key="2">
    <source>
        <dbReference type="Pfam" id="PF12102"/>
    </source>
</evidence>
<dbReference type="PANTHER" id="PTHR37291:SF1">
    <property type="entry name" value="TYPE IV METHYL-DIRECTED RESTRICTION ENZYME ECOKMCRB SUBUNIT"/>
    <property type="match status" value="1"/>
</dbReference>
<protein>
    <submittedName>
        <fullName evidence="3">DUF3578 domain-containing protein</fullName>
    </submittedName>
</protein>
<evidence type="ECO:0000313" key="3">
    <source>
        <dbReference type="EMBL" id="MFB3167447.1"/>
    </source>
</evidence>
<dbReference type="SUPFAM" id="SSF52540">
    <property type="entry name" value="P-loop containing nucleoside triphosphate hydrolases"/>
    <property type="match status" value="1"/>
</dbReference>
<dbReference type="InterPro" id="IPR011704">
    <property type="entry name" value="ATPase_dyneun-rel_AAA"/>
</dbReference>
<dbReference type="InterPro" id="IPR027417">
    <property type="entry name" value="P-loop_NTPase"/>
</dbReference>
<dbReference type="RefSeq" id="WP_306074979.1">
    <property type="nucleotide sequence ID" value="NZ_JAROBZ020000001.1"/>
</dbReference>
<accession>A0ABV4YRF8</accession>
<evidence type="ECO:0000313" key="4">
    <source>
        <dbReference type="Proteomes" id="UP001241748"/>
    </source>
</evidence>
<gene>
    <name evidence="3" type="ORF">P5G62_010035</name>
</gene>
<evidence type="ECO:0000259" key="1">
    <source>
        <dbReference type="Pfam" id="PF07728"/>
    </source>
</evidence>
<reference evidence="3 4" key="1">
    <citation type="submission" date="2024-05" db="EMBL/GenBank/DDBJ databases">
        <authorList>
            <person name="Venkateswaran K."/>
        </authorList>
    </citation>
    <scope>NUCLEOTIDE SEQUENCE [LARGE SCALE GENOMIC DNA]</scope>
    <source>
        <strain evidence="3 4">179-C4-2-HS</strain>
    </source>
</reference>
<dbReference type="Gene3D" id="3.30.920.90">
    <property type="match status" value="1"/>
</dbReference>
<organism evidence="3 4">
    <name type="scientific">Neobacillus driksii</name>
    <dbReference type="NCBI Taxonomy" id="3035913"/>
    <lineage>
        <taxon>Bacteria</taxon>
        <taxon>Bacillati</taxon>
        <taxon>Bacillota</taxon>
        <taxon>Bacilli</taxon>
        <taxon>Bacillales</taxon>
        <taxon>Bacillaceae</taxon>
        <taxon>Neobacillus</taxon>
    </lineage>
</organism>
<dbReference type="EMBL" id="JAROBZ020000001">
    <property type="protein sequence ID" value="MFB3167447.1"/>
    <property type="molecule type" value="Genomic_DNA"/>
</dbReference>
<keyword evidence="4" id="KW-1185">Reference proteome</keyword>
<comment type="caution">
    <text evidence="3">The sequence shown here is derived from an EMBL/GenBank/DDBJ whole genome shotgun (WGS) entry which is preliminary data.</text>
</comment>
<dbReference type="PANTHER" id="PTHR37291">
    <property type="entry name" value="5-METHYLCYTOSINE-SPECIFIC RESTRICTION ENZYME B"/>
    <property type="match status" value="1"/>
</dbReference>
<feature type="domain" description="ATPase dynein-related AAA" evidence="1">
    <location>
        <begin position="535"/>
        <end position="686"/>
    </location>
</feature>
<name>A0ABV4YRF8_9BACI</name>
<feature type="domain" description="Type IV methyl-directed restriction enzyme EcoKMcrB subunit DNA-binding" evidence="2">
    <location>
        <begin position="298"/>
        <end position="470"/>
    </location>
</feature>
<dbReference type="Gene3D" id="3.40.50.300">
    <property type="entry name" value="P-loop containing nucleotide triphosphate hydrolases"/>
    <property type="match status" value="1"/>
</dbReference>
<dbReference type="Pfam" id="PF12102">
    <property type="entry name" value="MrcB_N"/>
    <property type="match status" value="1"/>
</dbReference>
<proteinExistence type="predicted"/>
<sequence length="860" mass="99379">MIENIVLELSKRVRHVKTLSTEKVNKITKFDDKGIYVETESSRSKYQNGEKQDPYEFISFDFILEGWREFISVRQAGANDFMKTRGRTSFLMAFFSILPFVEAFHSGRTTTISLREFQTDELPNVQYHNVKGFLDEVITGAYNPTQLNERFDGNLYRVKARSRQDARLLGFINEFNESNQFQLAEYIDVENKDQYIKKILLNLGYFRVMLICLDLLRDYTKSEKKVAIEELGMLIVRNSRGANLMVESVAKERTNYLLLWLENTELIDSNWIPSENFYDTLSTKEQVMVSDIRGSLLKVMNEYLGAKREGFGSHPLGAFVRNTIPSEFYQLSFIDSAEYLVTGSVGQGNWASVPWIAIMNRKITVSTQRGYYIVYLFSEDMDSVYLTLAQGVTETSKDEMIRIKDEIRDSIPDTSKVRKDDSFSLGSSLKARQYALSTAVYIPYHIDNLPDESTFVTDLHEMVKIYENYISVKNGYKTTESINTENYIMRETETTSLNDKELIDHIYSYIRSKGFFYKREEVINLFLSIKTKPFVILSGISGTGKTKMVQWFAESVGATEENGQFELIPIRPDWNDGSDLLGYVDIKGDFKEGPLTRVIKRAEDHPKLPYFVLLDEMNLARVEYYFSDILSVMESRKWKNKEMISSNLLSQEIAGVDLKLPNNMYIIGTVNMDETTHPFSKKVLDRANTIEFNRVELGNLAFLNDTVEADPVVVGHESFASKYLHLKDAYQENITLVESVTRELVRMNESLQKINAHVGYRVRDEICFYMVYNEQGNLMDFEEALDHCILQKILPRIAGSDTEVDQLLRELYQHFTNKQYEDDQDLVALDLKNAIYPHSAAKVAEMLRRLVDGFTSFWIS</sequence>